<evidence type="ECO:0000313" key="1">
    <source>
        <dbReference type="EMBL" id="EFV01073.1"/>
    </source>
</evidence>
<accession>E6MIH7</accession>
<proteinExistence type="predicted"/>
<dbReference type="AlphaFoldDB" id="E6MIH7"/>
<keyword evidence="2" id="KW-1185">Reference proteome</keyword>
<gene>
    <name evidence="1" type="ORF">HMP0721_1812</name>
</gene>
<comment type="caution">
    <text evidence="1">The sequence shown here is derived from an EMBL/GenBank/DDBJ whole genome shotgun (WGS) entry which is preliminary data.</text>
</comment>
<evidence type="ECO:0008006" key="3">
    <source>
        <dbReference type="Google" id="ProtNLM"/>
    </source>
</evidence>
<organism evidence="1 2">
    <name type="scientific">Pseudoramibacter alactolyticus ATCC 23263</name>
    <dbReference type="NCBI Taxonomy" id="887929"/>
    <lineage>
        <taxon>Bacteria</taxon>
        <taxon>Bacillati</taxon>
        <taxon>Bacillota</taxon>
        <taxon>Clostridia</taxon>
        <taxon>Eubacteriales</taxon>
        <taxon>Eubacteriaceae</taxon>
        <taxon>Pseudoramibacter</taxon>
    </lineage>
</organism>
<dbReference type="PANTHER" id="PTHR40056">
    <property type="entry name" value="HYPOTHETICAL CYTOSOLIC PROTEIN"/>
    <property type="match status" value="1"/>
</dbReference>
<dbReference type="eggNOG" id="COG0789">
    <property type="taxonomic scope" value="Bacteria"/>
</dbReference>
<protein>
    <recommendedName>
        <fullName evidence="3">DUF1836 domain-containing protein</fullName>
    </recommendedName>
</protein>
<reference evidence="1 2" key="1">
    <citation type="submission" date="2010-12" db="EMBL/GenBank/DDBJ databases">
        <authorList>
            <person name="Muzny D."/>
            <person name="Qin X."/>
            <person name="Deng J."/>
            <person name="Jiang H."/>
            <person name="Liu Y."/>
            <person name="Qu J."/>
            <person name="Song X.-Z."/>
            <person name="Zhang L."/>
            <person name="Thornton R."/>
            <person name="Coyle M."/>
            <person name="Francisco L."/>
            <person name="Jackson L."/>
            <person name="Javaid M."/>
            <person name="Korchina V."/>
            <person name="Kovar C."/>
            <person name="Mata R."/>
            <person name="Mathew T."/>
            <person name="Ngo R."/>
            <person name="Nguyen L."/>
            <person name="Nguyen N."/>
            <person name="Okwuonu G."/>
            <person name="Ongeri F."/>
            <person name="Pham C."/>
            <person name="Simmons D."/>
            <person name="Wilczek-Boney K."/>
            <person name="Hale W."/>
            <person name="Jakkamsetti A."/>
            <person name="Pham P."/>
            <person name="Ruth R."/>
            <person name="San Lucas F."/>
            <person name="Warren J."/>
            <person name="Zhang J."/>
            <person name="Zhao Z."/>
            <person name="Zhou C."/>
            <person name="Zhu D."/>
            <person name="Lee S."/>
            <person name="Bess C."/>
            <person name="Blankenburg K."/>
            <person name="Forbes L."/>
            <person name="Fu Q."/>
            <person name="Gubbala S."/>
            <person name="Hirani K."/>
            <person name="Jayaseelan J.C."/>
            <person name="Lara F."/>
            <person name="Munidasa M."/>
            <person name="Palculict T."/>
            <person name="Patil S."/>
            <person name="Pu L.-L."/>
            <person name="Saada N."/>
            <person name="Tang L."/>
            <person name="Weissenberger G."/>
            <person name="Zhu Y."/>
            <person name="Hemphill L."/>
            <person name="Shang Y."/>
            <person name="Youmans B."/>
            <person name="Ayvaz T."/>
            <person name="Ross M."/>
            <person name="Santibanez J."/>
            <person name="Aqrawi P."/>
            <person name="Gross S."/>
            <person name="Joshi V."/>
            <person name="Fowler G."/>
            <person name="Nazareth L."/>
            <person name="Reid J."/>
            <person name="Worley K."/>
            <person name="Petrosino J."/>
            <person name="Highlander S."/>
            <person name="Gibbs R."/>
        </authorList>
    </citation>
    <scope>NUCLEOTIDE SEQUENCE [LARGE SCALE GENOMIC DNA]</scope>
    <source>
        <strain evidence="1 2">ATCC 23263</strain>
    </source>
</reference>
<dbReference type="HOGENOM" id="CLU_085303_1_0_9"/>
<dbReference type="STRING" id="887929.HMP0721_1812"/>
<dbReference type="PANTHER" id="PTHR40056:SF1">
    <property type="entry name" value="DUF1836 DOMAIN-CONTAINING PROTEIN"/>
    <property type="match status" value="1"/>
</dbReference>
<name>E6MIH7_9FIRM</name>
<dbReference type="EMBL" id="AEQN01000023">
    <property type="protein sequence ID" value="EFV01073.1"/>
    <property type="molecule type" value="Genomic_DNA"/>
</dbReference>
<sequence length="186" mass="21038">MAVELRRTTMHWEKNHPTIQEIKTFELPTYEEIPDVGLYLKQVARYISGHLAPLGQGEVTGSMISNYVKKGLVDKPVKKQYYRDQIAHLIFIAVAKTILSIENISCLIDIQQETYDTKTAYLFLCRSLKNQLNLVFDIEALPGTAPLPHKAEEAPEKILLRNIVVAIAHKIYVEKSLHVLNGDALG</sequence>
<evidence type="ECO:0000313" key="2">
    <source>
        <dbReference type="Proteomes" id="UP000004754"/>
    </source>
</evidence>
<dbReference type="InterPro" id="IPR014975">
    <property type="entry name" value="DUF1836"/>
</dbReference>
<dbReference type="Pfam" id="PF08876">
    <property type="entry name" value="DUF1836"/>
    <property type="match status" value="1"/>
</dbReference>
<dbReference type="Proteomes" id="UP000004754">
    <property type="component" value="Unassembled WGS sequence"/>
</dbReference>